<evidence type="ECO:0000313" key="5">
    <source>
        <dbReference type="EMBL" id="WGD40999.1"/>
    </source>
</evidence>
<protein>
    <submittedName>
        <fullName evidence="5">Methyltransferase domain-containing protein</fullName>
    </submittedName>
</protein>
<dbReference type="InterPro" id="IPR050447">
    <property type="entry name" value="Erg6_SMT_methyltransf"/>
</dbReference>
<dbReference type="GO" id="GO:0008168">
    <property type="term" value="F:methyltransferase activity"/>
    <property type="evidence" value="ECO:0007669"/>
    <property type="project" value="UniProtKB-KW"/>
</dbReference>
<proteinExistence type="predicted"/>
<dbReference type="EMBL" id="CP121682">
    <property type="protein sequence ID" value="WGD40999.1"/>
    <property type="molecule type" value="Genomic_DNA"/>
</dbReference>
<dbReference type="GO" id="GO:0032259">
    <property type="term" value="P:methylation"/>
    <property type="evidence" value="ECO:0007669"/>
    <property type="project" value="UniProtKB-KW"/>
</dbReference>
<feature type="domain" description="Polyketide synthase-like methyltransferase" evidence="4">
    <location>
        <begin position="51"/>
        <end position="281"/>
    </location>
</feature>
<evidence type="ECO:0000256" key="2">
    <source>
        <dbReference type="ARBA" id="ARBA00022679"/>
    </source>
</evidence>
<sequence length="285" mass="30967">MPEAPEPRSGVGDFYDRINDAMAEAMGGFLHGGYWRGADDPSSVEEAGVRLTDFVSDRLRLTPGDRVLDVGSGNGKATVHIARRHGVNVTGITLSSHQARQATELAEDSGLAGSVEFTVHDMLELSFPDASFDAAYAIETVCHAQDRTDVFSGLARVLRPGGLVTVTDFLLVRPLESEDHRSLVEGAMKNYQQGPMLTRSEYEECVRAAGLEVVEFLDIGEFVRPSYRIVGGALARSGEALRKLVTEEEFQYMVNDLGRFGDITELGYAVVTARRPEAPAAKGRS</sequence>
<dbReference type="Proteomes" id="UP001216440">
    <property type="component" value="Chromosome"/>
</dbReference>
<keyword evidence="3" id="KW-0949">S-adenosyl-L-methionine</keyword>
<dbReference type="Gene3D" id="3.40.50.150">
    <property type="entry name" value="Vaccinia Virus protein VP39"/>
    <property type="match status" value="1"/>
</dbReference>
<dbReference type="RefSeq" id="WP_279334118.1">
    <property type="nucleotide sequence ID" value="NZ_CP121682.1"/>
</dbReference>
<evidence type="ECO:0000313" key="6">
    <source>
        <dbReference type="Proteomes" id="UP001216440"/>
    </source>
</evidence>
<evidence type="ECO:0000259" key="4">
    <source>
        <dbReference type="SMART" id="SM00828"/>
    </source>
</evidence>
<keyword evidence="2" id="KW-0808">Transferase</keyword>
<dbReference type="InterPro" id="IPR029063">
    <property type="entry name" value="SAM-dependent_MTases_sf"/>
</dbReference>
<gene>
    <name evidence="5" type="ORF">PYS65_12985</name>
</gene>
<organism evidence="5 6">
    <name type="scientific">Streptomyces cathayae</name>
    <dbReference type="NCBI Taxonomy" id="3031124"/>
    <lineage>
        <taxon>Bacteria</taxon>
        <taxon>Bacillati</taxon>
        <taxon>Actinomycetota</taxon>
        <taxon>Actinomycetes</taxon>
        <taxon>Kitasatosporales</taxon>
        <taxon>Streptomycetaceae</taxon>
        <taxon>Streptomyces</taxon>
    </lineage>
</organism>
<dbReference type="SMART" id="SM00828">
    <property type="entry name" value="PKS_MT"/>
    <property type="match status" value="1"/>
</dbReference>
<dbReference type="Pfam" id="PF08241">
    <property type="entry name" value="Methyltransf_11"/>
    <property type="match status" value="1"/>
</dbReference>
<dbReference type="PANTHER" id="PTHR44068">
    <property type="entry name" value="ZGC:194242"/>
    <property type="match status" value="1"/>
</dbReference>
<name>A0ABY8JYB7_9ACTN</name>
<dbReference type="InterPro" id="IPR020803">
    <property type="entry name" value="MeTfrase_dom"/>
</dbReference>
<keyword evidence="6" id="KW-1185">Reference proteome</keyword>
<evidence type="ECO:0000256" key="3">
    <source>
        <dbReference type="ARBA" id="ARBA00022691"/>
    </source>
</evidence>
<keyword evidence="1 5" id="KW-0489">Methyltransferase</keyword>
<dbReference type="PANTHER" id="PTHR44068:SF11">
    <property type="entry name" value="GERANYL DIPHOSPHATE 2-C-METHYLTRANSFERASE"/>
    <property type="match status" value="1"/>
</dbReference>
<dbReference type="SUPFAM" id="SSF53335">
    <property type="entry name" value="S-adenosyl-L-methionine-dependent methyltransferases"/>
    <property type="match status" value="1"/>
</dbReference>
<dbReference type="InterPro" id="IPR013216">
    <property type="entry name" value="Methyltransf_11"/>
</dbReference>
<evidence type="ECO:0000256" key="1">
    <source>
        <dbReference type="ARBA" id="ARBA00022603"/>
    </source>
</evidence>
<reference evidence="5 6" key="1">
    <citation type="submission" date="2023-03" db="EMBL/GenBank/DDBJ databases">
        <authorList>
            <person name="Mo P."/>
        </authorList>
    </citation>
    <scope>NUCLEOTIDE SEQUENCE [LARGE SCALE GENOMIC DNA]</scope>
    <source>
        <strain evidence="5 6">HUAS 5</strain>
    </source>
</reference>
<dbReference type="CDD" id="cd02440">
    <property type="entry name" value="AdoMet_MTases"/>
    <property type="match status" value="1"/>
</dbReference>
<accession>A0ABY8JYB7</accession>